<gene>
    <name evidence="7" type="ORF">BOKJ2_LOCUS3324</name>
</gene>
<keyword evidence="5" id="KW-0687">Ribonucleoprotein</keyword>
<dbReference type="OrthoDB" id="270763at2759"/>
<evidence type="ECO:0000256" key="3">
    <source>
        <dbReference type="ARBA" id="ARBA00022980"/>
    </source>
</evidence>
<comment type="caution">
    <text evidence="7">The sequence shown here is derived from an EMBL/GenBank/DDBJ whole genome shotgun (WGS) entry which is preliminary data.</text>
</comment>
<proteinExistence type="inferred from homology"/>
<dbReference type="Pfam" id="PF06984">
    <property type="entry name" value="MRP-L47"/>
    <property type="match status" value="1"/>
</dbReference>
<dbReference type="GO" id="GO:0005762">
    <property type="term" value="C:mitochondrial large ribosomal subunit"/>
    <property type="evidence" value="ECO:0007669"/>
    <property type="project" value="TreeGrafter"/>
</dbReference>
<dbReference type="Proteomes" id="UP000783686">
    <property type="component" value="Unassembled WGS sequence"/>
</dbReference>
<sequence>MLRGLSFLRAKVLTNGIRGISRSSRLLSDDLKVAEPDENGEEKTNFRVLHEFLDTDNFGIEELRPKDRPGREWTLNELRLKSNSDLHKLWYVLLKERNMLMTMKAACEKRGLYFANPERMDRVEESMENLQEVVHERNDAVLRLETGDSASPRMRRITSKIGFTYDKPAEEHYEPFEVSRRKEYEKPYLDEEEYITQTLWNEKQEMKRRIAVNDEYLKIEFDKDKEIFKRGLRRHFKHVDHLPESVVKQRKEETQRQIEQNF</sequence>
<dbReference type="Gene3D" id="6.10.330.20">
    <property type="match status" value="1"/>
</dbReference>
<dbReference type="PANTHER" id="PTHR21183">
    <property type="entry name" value="RIBOSOMAL PROTEIN L47, MITOCHONDRIAL-RELATED"/>
    <property type="match status" value="1"/>
</dbReference>
<evidence type="ECO:0000313" key="7">
    <source>
        <dbReference type="EMBL" id="CAD5210698.1"/>
    </source>
</evidence>
<evidence type="ECO:0000256" key="4">
    <source>
        <dbReference type="ARBA" id="ARBA00023128"/>
    </source>
</evidence>
<organism evidence="7 8">
    <name type="scientific">Bursaphelenchus okinawaensis</name>
    <dbReference type="NCBI Taxonomy" id="465554"/>
    <lineage>
        <taxon>Eukaryota</taxon>
        <taxon>Metazoa</taxon>
        <taxon>Ecdysozoa</taxon>
        <taxon>Nematoda</taxon>
        <taxon>Chromadorea</taxon>
        <taxon>Rhabditida</taxon>
        <taxon>Tylenchina</taxon>
        <taxon>Tylenchomorpha</taxon>
        <taxon>Aphelenchoidea</taxon>
        <taxon>Aphelenchoididae</taxon>
        <taxon>Bursaphelenchus</taxon>
    </lineage>
</organism>
<name>A0A811K5L9_9BILA</name>
<dbReference type="GO" id="GO:0032543">
    <property type="term" value="P:mitochondrial translation"/>
    <property type="evidence" value="ECO:0007669"/>
    <property type="project" value="TreeGrafter"/>
</dbReference>
<comment type="subcellular location">
    <subcellularLocation>
        <location evidence="1">Mitochondrion</location>
    </subcellularLocation>
</comment>
<dbReference type="AlphaFoldDB" id="A0A811K5L9"/>
<keyword evidence="4" id="KW-0496">Mitochondrion</keyword>
<dbReference type="PANTHER" id="PTHR21183:SF18">
    <property type="entry name" value="LARGE RIBOSOMAL SUBUNIT PROTEIN UL29M"/>
    <property type="match status" value="1"/>
</dbReference>
<comment type="similarity">
    <text evidence="2">Belongs to the universal ribosomal protein uL29 family.</text>
</comment>
<dbReference type="Proteomes" id="UP000614601">
    <property type="component" value="Unassembled WGS sequence"/>
</dbReference>
<evidence type="ECO:0000256" key="6">
    <source>
        <dbReference type="ARBA" id="ARBA00035289"/>
    </source>
</evidence>
<evidence type="ECO:0000256" key="5">
    <source>
        <dbReference type="ARBA" id="ARBA00023274"/>
    </source>
</evidence>
<dbReference type="InterPro" id="IPR038340">
    <property type="entry name" value="MRP-L47_sf"/>
</dbReference>
<dbReference type="GO" id="GO:0003735">
    <property type="term" value="F:structural constituent of ribosome"/>
    <property type="evidence" value="ECO:0007669"/>
    <property type="project" value="InterPro"/>
</dbReference>
<accession>A0A811K5L9</accession>
<dbReference type="EMBL" id="CAJFCW020000002">
    <property type="protein sequence ID" value="CAG9091881.1"/>
    <property type="molecule type" value="Genomic_DNA"/>
</dbReference>
<protein>
    <recommendedName>
        <fullName evidence="6">Large ribosomal subunit protein uL29m</fullName>
    </recommendedName>
</protein>
<dbReference type="EMBL" id="CAJFDH010000002">
    <property type="protein sequence ID" value="CAD5210698.1"/>
    <property type="molecule type" value="Genomic_DNA"/>
</dbReference>
<reference evidence="7" key="1">
    <citation type="submission" date="2020-09" db="EMBL/GenBank/DDBJ databases">
        <authorList>
            <person name="Kikuchi T."/>
        </authorList>
    </citation>
    <scope>NUCLEOTIDE SEQUENCE</scope>
    <source>
        <strain evidence="7">SH1</strain>
    </source>
</reference>
<keyword evidence="3" id="KW-0689">Ribosomal protein</keyword>
<dbReference type="InterPro" id="IPR010729">
    <property type="entry name" value="Ribosomal_uL29_mit"/>
</dbReference>
<evidence type="ECO:0000256" key="2">
    <source>
        <dbReference type="ARBA" id="ARBA00009254"/>
    </source>
</evidence>
<evidence type="ECO:0000313" key="8">
    <source>
        <dbReference type="Proteomes" id="UP000614601"/>
    </source>
</evidence>
<keyword evidence="8" id="KW-1185">Reference proteome</keyword>
<evidence type="ECO:0000256" key="1">
    <source>
        <dbReference type="ARBA" id="ARBA00004173"/>
    </source>
</evidence>